<dbReference type="OrthoDB" id="4377505at2"/>
<keyword evidence="4 5" id="KW-0472">Membrane</keyword>
<reference evidence="7 8" key="1">
    <citation type="submission" date="2018-11" db="EMBL/GenBank/DDBJ databases">
        <title>Draft genome sequence of Gordonia sp. RS15-1S isolated from rice stems.</title>
        <authorList>
            <person name="Muangham S."/>
        </authorList>
    </citation>
    <scope>NUCLEOTIDE SEQUENCE [LARGE SCALE GENOMIC DNA]</scope>
    <source>
        <strain evidence="7 8">RS15-1S</strain>
    </source>
</reference>
<evidence type="ECO:0000256" key="1">
    <source>
        <dbReference type="ARBA" id="ARBA00022475"/>
    </source>
</evidence>
<dbReference type="RefSeq" id="WP_123925144.1">
    <property type="nucleotide sequence ID" value="NZ_JBPSDP010000002.1"/>
</dbReference>
<dbReference type="Pfam" id="PF06305">
    <property type="entry name" value="LapA_dom"/>
    <property type="match status" value="1"/>
</dbReference>
<evidence type="ECO:0000313" key="8">
    <source>
        <dbReference type="Proteomes" id="UP000267536"/>
    </source>
</evidence>
<protein>
    <submittedName>
        <fullName evidence="7">DUF1049 domain-containing protein</fullName>
    </submittedName>
</protein>
<name>A0A3N4GZQ0_9ACTN</name>
<evidence type="ECO:0000256" key="5">
    <source>
        <dbReference type="SAM" id="Phobius"/>
    </source>
</evidence>
<sequence length="91" mass="10048">MADKSTPTSTGSAGRTAAEIVLGLLKRFWLPLILTIVAIIFIAQNTQHVQVRFLMFSISSWQWLILTIVALGGLLAGWILGRNGARKRSRQ</sequence>
<feature type="transmembrane region" description="Helical" evidence="5">
    <location>
        <begin position="24"/>
        <end position="43"/>
    </location>
</feature>
<proteinExistence type="predicted"/>
<accession>A0A3N4GZQ0</accession>
<evidence type="ECO:0000256" key="3">
    <source>
        <dbReference type="ARBA" id="ARBA00022989"/>
    </source>
</evidence>
<evidence type="ECO:0000259" key="6">
    <source>
        <dbReference type="Pfam" id="PF06305"/>
    </source>
</evidence>
<evidence type="ECO:0000256" key="4">
    <source>
        <dbReference type="ARBA" id="ARBA00023136"/>
    </source>
</evidence>
<keyword evidence="3 5" id="KW-1133">Transmembrane helix</keyword>
<keyword evidence="2 5" id="KW-0812">Transmembrane</keyword>
<gene>
    <name evidence="7" type="ORF">EF294_00960</name>
</gene>
<evidence type="ECO:0000313" key="7">
    <source>
        <dbReference type="EMBL" id="RPA66186.1"/>
    </source>
</evidence>
<comment type="caution">
    <text evidence="7">The sequence shown here is derived from an EMBL/GenBank/DDBJ whole genome shotgun (WGS) entry which is preliminary data.</text>
</comment>
<feature type="transmembrane region" description="Helical" evidence="5">
    <location>
        <begin position="63"/>
        <end position="81"/>
    </location>
</feature>
<keyword evidence="1" id="KW-1003">Cell membrane</keyword>
<dbReference type="AlphaFoldDB" id="A0A3N4GZQ0"/>
<dbReference type="InterPro" id="IPR010445">
    <property type="entry name" value="LapA_dom"/>
</dbReference>
<dbReference type="EMBL" id="RKMH01000001">
    <property type="protein sequence ID" value="RPA66186.1"/>
    <property type="molecule type" value="Genomic_DNA"/>
</dbReference>
<keyword evidence="8" id="KW-1185">Reference proteome</keyword>
<dbReference type="GO" id="GO:0005886">
    <property type="term" value="C:plasma membrane"/>
    <property type="evidence" value="ECO:0007669"/>
    <property type="project" value="InterPro"/>
</dbReference>
<feature type="domain" description="Lipopolysaccharide assembly protein A" evidence="6">
    <location>
        <begin position="44"/>
        <end position="81"/>
    </location>
</feature>
<dbReference type="Proteomes" id="UP000267536">
    <property type="component" value="Unassembled WGS sequence"/>
</dbReference>
<evidence type="ECO:0000256" key="2">
    <source>
        <dbReference type="ARBA" id="ARBA00022692"/>
    </source>
</evidence>
<organism evidence="7 8">
    <name type="scientific">Gordonia oryzae</name>
    <dbReference type="NCBI Taxonomy" id="2487349"/>
    <lineage>
        <taxon>Bacteria</taxon>
        <taxon>Bacillati</taxon>
        <taxon>Actinomycetota</taxon>
        <taxon>Actinomycetes</taxon>
        <taxon>Mycobacteriales</taxon>
        <taxon>Gordoniaceae</taxon>
        <taxon>Gordonia</taxon>
    </lineage>
</organism>